<evidence type="ECO:0000313" key="8">
    <source>
        <dbReference type="Proteomes" id="UP000010552"/>
    </source>
</evidence>
<evidence type="ECO:0000259" key="6">
    <source>
        <dbReference type="PROSITE" id="PS50888"/>
    </source>
</evidence>
<dbReference type="GO" id="GO:0060429">
    <property type="term" value="P:epithelium development"/>
    <property type="evidence" value="ECO:0007669"/>
    <property type="project" value="UniProtKB-ARBA"/>
</dbReference>
<dbReference type="SUPFAM" id="SSF47459">
    <property type="entry name" value="HLH, helix-loop-helix DNA-binding domain"/>
    <property type="match status" value="1"/>
</dbReference>
<feature type="compositionally biased region" description="Basic and acidic residues" evidence="5">
    <location>
        <begin position="502"/>
        <end position="512"/>
    </location>
</feature>
<keyword evidence="1" id="KW-0805">Transcription regulation</keyword>
<feature type="region of interest" description="Disordered" evidence="5">
    <location>
        <begin position="482"/>
        <end position="560"/>
    </location>
</feature>
<dbReference type="GO" id="GO:0000977">
    <property type="term" value="F:RNA polymerase II transcription regulatory region sequence-specific DNA binding"/>
    <property type="evidence" value="ECO:0007669"/>
    <property type="project" value="UniProtKB-ARBA"/>
</dbReference>
<keyword evidence="4" id="KW-0539">Nucleus</keyword>
<evidence type="ECO:0000256" key="1">
    <source>
        <dbReference type="ARBA" id="ARBA00023015"/>
    </source>
</evidence>
<dbReference type="SMART" id="SM00353">
    <property type="entry name" value="HLH"/>
    <property type="match status" value="1"/>
</dbReference>
<protein>
    <recommendedName>
        <fullName evidence="6">BHLH domain-containing protein</fullName>
    </recommendedName>
</protein>
<accession>L5L2Z7</accession>
<proteinExistence type="predicted"/>
<dbReference type="InterPro" id="IPR036638">
    <property type="entry name" value="HLH_DNA-bd_sf"/>
</dbReference>
<dbReference type="eggNOG" id="ENOG502RXS8">
    <property type="taxonomic scope" value="Eukaryota"/>
</dbReference>
<dbReference type="Pfam" id="PF15057">
    <property type="entry name" value="DUF4537"/>
    <property type="match status" value="1"/>
</dbReference>
<dbReference type="InParanoid" id="L5L2Z7"/>
<dbReference type="FunCoup" id="L5L2Z7">
    <property type="interactions" value="4"/>
</dbReference>
<evidence type="ECO:0000256" key="4">
    <source>
        <dbReference type="ARBA" id="ARBA00023242"/>
    </source>
</evidence>
<dbReference type="STRING" id="9402.L5L2Z7"/>
<dbReference type="InterPro" id="IPR032770">
    <property type="entry name" value="DUF4537"/>
</dbReference>
<dbReference type="AlphaFoldDB" id="L5L2Z7"/>
<dbReference type="GO" id="GO:0005667">
    <property type="term" value="C:transcription regulator complex"/>
    <property type="evidence" value="ECO:0007669"/>
    <property type="project" value="UniProtKB-ARBA"/>
</dbReference>
<organism evidence="7 8">
    <name type="scientific">Pteropus alecto</name>
    <name type="common">Black flying fox</name>
    <dbReference type="NCBI Taxonomy" id="9402"/>
    <lineage>
        <taxon>Eukaryota</taxon>
        <taxon>Metazoa</taxon>
        <taxon>Chordata</taxon>
        <taxon>Craniata</taxon>
        <taxon>Vertebrata</taxon>
        <taxon>Euteleostomi</taxon>
        <taxon>Mammalia</taxon>
        <taxon>Eutheria</taxon>
        <taxon>Laurasiatheria</taxon>
        <taxon>Chiroptera</taxon>
        <taxon>Yinpterochiroptera</taxon>
        <taxon>Pteropodoidea</taxon>
        <taxon>Pteropodidae</taxon>
        <taxon>Pteropodinae</taxon>
        <taxon>Pteropus</taxon>
    </lineage>
</organism>
<dbReference type="GO" id="GO:0005634">
    <property type="term" value="C:nucleus"/>
    <property type="evidence" value="ECO:0007669"/>
    <property type="project" value="UniProtKB-ARBA"/>
</dbReference>
<dbReference type="PROSITE" id="PS50888">
    <property type="entry name" value="BHLH"/>
    <property type="match status" value="1"/>
</dbReference>
<evidence type="ECO:0000256" key="5">
    <source>
        <dbReference type="SAM" id="MobiDB-lite"/>
    </source>
</evidence>
<evidence type="ECO:0000313" key="7">
    <source>
        <dbReference type="EMBL" id="ELK18007.1"/>
    </source>
</evidence>
<reference evidence="8" key="1">
    <citation type="journal article" date="2013" name="Science">
        <title>Comparative analysis of bat genomes provides insight into the evolution of flight and immunity.</title>
        <authorList>
            <person name="Zhang G."/>
            <person name="Cowled C."/>
            <person name="Shi Z."/>
            <person name="Huang Z."/>
            <person name="Bishop-Lilly K.A."/>
            <person name="Fang X."/>
            <person name="Wynne J.W."/>
            <person name="Xiong Z."/>
            <person name="Baker M.L."/>
            <person name="Zhao W."/>
            <person name="Tachedjian M."/>
            <person name="Zhu Y."/>
            <person name="Zhou P."/>
            <person name="Jiang X."/>
            <person name="Ng J."/>
            <person name="Yang L."/>
            <person name="Wu L."/>
            <person name="Xiao J."/>
            <person name="Feng Y."/>
            <person name="Chen Y."/>
            <person name="Sun X."/>
            <person name="Zhang Y."/>
            <person name="Marsh G.A."/>
            <person name="Crameri G."/>
            <person name="Broder C.C."/>
            <person name="Frey K.G."/>
            <person name="Wang L.F."/>
            <person name="Wang J."/>
        </authorList>
    </citation>
    <scope>NUCLEOTIDE SEQUENCE [LARGE SCALE GENOMIC DNA]</scope>
</reference>
<dbReference type="FunFam" id="4.10.280.10:FF:000038">
    <property type="entry name" value="achaete-scute homolog 3"/>
    <property type="match status" value="1"/>
</dbReference>
<dbReference type="GO" id="GO:0001227">
    <property type="term" value="F:DNA-binding transcription repressor activity, RNA polymerase II-specific"/>
    <property type="evidence" value="ECO:0007669"/>
    <property type="project" value="UniProtKB-ARBA"/>
</dbReference>
<dbReference type="GO" id="GO:0046983">
    <property type="term" value="F:protein dimerization activity"/>
    <property type="evidence" value="ECO:0007669"/>
    <property type="project" value="InterPro"/>
</dbReference>
<dbReference type="GO" id="GO:0048513">
    <property type="term" value="P:animal organ development"/>
    <property type="evidence" value="ECO:0007669"/>
    <property type="project" value="UniProtKB-ARBA"/>
</dbReference>
<name>L5L2Z7_PTEAL</name>
<evidence type="ECO:0000256" key="2">
    <source>
        <dbReference type="ARBA" id="ARBA00023125"/>
    </source>
</evidence>
<dbReference type="Pfam" id="PF00010">
    <property type="entry name" value="HLH"/>
    <property type="match status" value="1"/>
</dbReference>
<feature type="domain" description="BHLH" evidence="6">
    <location>
        <begin position="92"/>
        <end position="144"/>
    </location>
</feature>
<dbReference type="Gene3D" id="4.10.280.10">
    <property type="entry name" value="Helix-loop-helix DNA-binding domain"/>
    <property type="match status" value="1"/>
</dbReference>
<evidence type="ECO:0000256" key="3">
    <source>
        <dbReference type="ARBA" id="ARBA00023163"/>
    </source>
</evidence>
<keyword evidence="2" id="KW-0238">DNA-binding</keyword>
<dbReference type="Proteomes" id="UP000010552">
    <property type="component" value="Unassembled WGS sequence"/>
</dbReference>
<dbReference type="PANTHER" id="PTHR14343:SF3">
    <property type="entry name" value="SIMILAR TO PREDICTED GENE ICRFP703B1614Q5.5"/>
    <property type="match status" value="1"/>
</dbReference>
<dbReference type="CDD" id="cd19745">
    <property type="entry name" value="bHLH_TS_ASCL3"/>
    <property type="match status" value="1"/>
</dbReference>
<keyword evidence="8" id="KW-1185">Reference proteome</keyword>
<dbReference type="InterPro" id="IPR011598">
    <property type="entry name" value="bHLH_dom"/>
</dbReference>
<sequence length="560" mass="62498">MDNRSYSNLPEKLPVFSDSAHLPLTRSFYLDPMVTFHLYPEASAPSPYSEELPLLPFSSDTLIMENYGEPCPFSFPMPYPNYRRCEYSYGPAFIRKRNERERQRVKCVNEGYAQLRHHLPEEYLEKRLSKVETLRAAIKYISYLQSLLYPDKAETKNNPGKGGFSEGHGILRRAWGAFAQILQRGHNPGDSCLDQHCSSLGPLLHLPLCSPSTLAHLAQPPHQLERLGALLVEFETPLVTGSKLPAQRQSVILGEDVIQFSPSTKYSLQPGDKVLAPWEPDRRRYGPATVLGLEARDPQRAWKEEEITVHFWNGKIATVPLGGVRWVPPAVWKKAVERLHKPFTREHPSPLLWAPCCSLLGPITGCVTNGLPLGTPFLCPPCHPNACCQLLYQGCLCCCPSAGSSWWPLTRTSGVTAREHPEAELKPTAQLLPLEGPKEEGVTVQAPMAVSSSSSNSSEEDLENDLEMGFPQRLMVDSTVNTDPILLEKSPRRQGTRCSNIWKEEKGNKQQRDQTVAVGSTKELVLEATNVTPPQGLPEEAEHRKLSQGTKTRQGDRNSS</sequence>
<keyword evidence="3" id="KW-0804">Transcription</keyword>
<gene>
    <name evidence="7" type="ORF">PAL_GLEAN10007443</name>
</gene>
<dbReference type="EMBL" id="KB030357">
    <property type="protein sequence ID" value="ELK18007.1"/>
    <property type="molecule type" value="Genomic_DNA"/>
</dbReference>
<dbReference type="PANTHER" id="PTHR14343">
    <property type="entry name" value="VWFA DOMAIN-CONTAINING PROTEIN"/>
    <property type="match status" value="1"/>
</dbReference>